<organism evidence="1 2">
    <name type="scientific">Plasmodium falciparum (isolate Palo Alto / Uganda)</name>
    <dbReference type="NCBI Taxonomy" id="57270"/>
    <lineage>
        <taxon>Eukaryota</taxon>
        <taxon>Sar</taxon>
        <taxon>Alveolata</taxon>
        <taxon>Apicomplexa</taxon>
        <taxon>Aconoidasida</taxon>
        <taxon>Haemosporida</taxon>
        <taxon>Plasmodiidae</taxon>
        <taxon>Plasmodium</taxon>
        <taxon>Plasmodium (Laverania)</taxon>
    </lineage>
</organism>
<proteinExistence type="predicted"/>
<accession>W4IRI0</accession>
<protein>
    <submittedName>
        <fullName evidence="1">Uncharacterized protein</fullName>
    </submittedName>
</protein>
<dbReference type="InterPro" id="IPR005553">
    <property type="entry name" value="CLAG"/>
</dbReference>
<evidence type="ECO:0000313" key="2">
    <source>
        <dbReference type="Proteomes" id="UP000019103"/>
    </source>
</evidence>
<reference evidence="1 2" key="1">
    <citation type="submission" date="2013-02" db="EMBL/GenBank/DDBJ databases">
        <title>The Genome Annotation of Plasmodium falciparum Palo Alto/Uganda.</title>
        <authorList>
            <consortium name="The Broad Institute Genome Sequencing Platform"/>
            <consortium name="The Broad Institute Genome Sequencing Center for Infectious Disease"/>
            <person name="Neafsey D."/>
            <person name="Hoffman S."/>
            <person name="Volkman S."/>
            <person name="Rosenthal P."/>
            <person name="Walker B."/>
            <person name="Young S.K."/>
            <person name="Zeng Q."/>
            <person name="Gargeya S."/>
            <person name="Fitzgerald M."/>
            <person name="Haas B."/>
            <person name="Abouelleil A."/>
            <person name="Allen A.W."/>
            <person name="Alvarado L."/>
            <person name="Arachchi H.M."/>
            <person name="Berlin A.M."/>
            <person name="Chapman S.B."/>
            <person name="Gainer-Dewar J."/>
            <person name="Goldberg J."/>
            <person name="Griggs A."/>
            <person name="Gujja S."/>
            <person name="Hansen M."/>
            <person name="Howarth C."/>
            <person name="Imamovic A."/>
            <person name="Ireland A."/>
            <person name="Larimer J."/>
            <person name="McCowan C."/>
            <person name="Murphy C."/>
            <person name="Pearson M."/>
            <person name="Poon T.W."/>
            <person name="Priest M."/>
            <person name="Roberts A."/>
            <person name="Saif S."/>
            <person name="Shea T."/>
            <person name="Sisk P."/>
            <person name="Sykes S."/>
            <person name="Wortman J."/>
            <person name="Nusbaum C."/>
            <person name="Birren B."/>
        </authorList>
    </citation>
    <scope>NUCLEOTIDE SEQUENCE [LARGE SCALE GENOMIC DNA]</scope>
    <source>
        <strain evidence="1 2">Palo Alto/Uganda</strain>
    </source>
</reference>
<dbReference type="Proteomes" id="UP000019103">
    <property type="component" value="Unassembled WGS sequence"/>
</dbReference>
<gene>
    <name evidence="1" type="ORF">PFUGPA_05346</name>
</gene>
<evidence type="ECO:0000313" key="1">
    <source>
        <dbReference type="EMBL" id="ETW52339.1"/>
    </source>
</evidence>
<dbReference type="EMBL" id="KI927388">
    <property type="protein sequence ID" value="ETW52339.1"/>
    <property type="molecule type" value="Genomic_DNA"/>
</dbReference>
<name>W4IRI0_PLAFP</name>
<reference evidence="1 2" key="2">
    <citation type="submission" date="2013-02" db="EMBL/GenBank/DDBJ databases">
        <title>The Genome Sequence of Plasmodium falciparum Palo Alto/Uganda.</title>
        <authorList>
            <consortium name="The Broad Institute Genome Sequencing Platform"/>
            <consortium name="The Broad Institute Genome Sequencing Center for Infectious Disease"/>
            <person name="Neafsey D."/>
            <person name="Cheeseman I."/>
            <person name="Volkman S."/>
            <person name="Adams J."/>
            <person name="Walker B."/>
            <person name="Young S.K."/>
            <person name="Zeng Q."/>
            <person name="Gargeya S."/>
            <person name="Fitzgerald M."/>
            <person name="Haas B."/>
            <person name="Abouelleil A."/>
            <person name="Alvarado L."/>
            <person name="Arachchi H.M."/>
            <person name="Berlin A.M."/>
            <person name="Chapman S.B."/>
            <person name="Dewar J."/>
            <person name="Goldberg J."/>
            <person name="Griggs A."/>
            <person name="Gujja S."/>
            <person name="Hansen M."/>
            <person name="Howarth C."/>
            <person name="Imamovic A."/>
            <person name="Larimer J."/>
            <person name="McCowan C."/>
            <person name="Murphy C."/>
            <person name="Neiman D."/>
            <person name="Pearson M."/>
            <person name="Priest M."/>
            <person name="Roberts A."/>
            <person name="Saif S."/>
            <person name="Shea T."/>
            <person name="Sisk P."/>
            <person name="Sykes S."/>
            <person name="Wortman J."/>
            <person name="Nusbaum C."/>
            <person name="Birren B."/>
        </authorList>
    </citation>
    <scope>NUCLEOTIDE SEQUENCE [LARGE SCALE GENOMIC DNA]</scope>
    <source>
        <strain evidence="1 2">Palo Alto/Uganda</strain>
    </source>
</reference>
<sequence length="158" mass="19257">MSDRYKILDILCFQNAVYYSEKKRRKTYMKVDRSNTNMECNILEFLIHFFNKYQLEIIKITEDTDFDLHGMMEHKHIKDGFFSYICNDPKECIIYHTNRFKKEKDEEDTFEVQDTSHNISAYNLYLNYYYFMKRYSSYGMKKTTYVHLLNLTGLLKSV</sequence>
<dbReference type="AlphaFoldDB" id="W4IRI0"/>
<dbReference type="Pfam" id="PF03805">
    <property type="entry name" value="CLAG"/>
    <property type="match status" value="1"/>
</dbReference>
<dbReference type="GO" id="GO:0020035">
    <property type="term" value="P:adhesion of symbiont to microvasculature"/>
    <property type="evidence" value="ECO:0007669"/>
    <property type="project" value="InterPro"/>
</dbReference>